<evidence type="ECO:0000256" key="4">
    <source>
        <dbReference type="ARBA" id="ARBA00022777"/>
    </source>
</evidence>
<dbReference type="Proteomes" id="UP000243745">
    <property type="component" value="Unassembled WGS sequence"/>
</dbReference>
<keyword evidence="3" id="KW-0547">Nucleotide-binding</keyword>
<feature type="domain" description="Protein kinase" evidence="7">
    <location>
        <begin position="36"/>
        <end position="292"/>
    </location>
</feature>
<dbReference type="EMBL" id="FOXF01000075">
    <property type="protein sequence ID" value="SFP76985.1"/>
    <property type="molecule type" value="Genomic_DNA"/>
</dbReference>
<evidence type="ECO:0000259" key="7">
    <source>
        <dbReference type="PROSITE" id="PS50011"/>
    </source>
</evidence>
<keyword evidence="2" id="KW-0808">Transferase</keyword>
<accession>A0A662ZLU5</accession>
<dbReference type="GO" id="GO:0004674">
    <property type="term" value="F:protein serine/threonine kinase activity"/>
    <property type="evidence" value="ECO:0007669"/>
    <property type="project" value="UniProtKB-KW"/>
</dbReference>
<keyword evidence="4 8" id="KW-0418">Kinase</keyword>
<dbReference type="SMART" id="SM00220">
    <property type="entry name" value="S_TKc"/>
    <property type="match status" value="1"/>
</dbReference>
<evidence type="ECO:0000256" key="1">
    <source>
        <dbReference type="ARBA" id="ARBA00022527"/>
    </source>
</evidence>
<keyword evidence="1 8" id="KW-0723">Serine/threonine-protein kinase</keyword>
<keyword evidence="5" id="KW-0067">ATP-binding</keyword>
<proteinExistence type="predicted"/>
<evidence type="ECO:0000313" key="9">
    <source>
        <dbReference type="Proteomes" id="UP000243745"/>
    </source>
</evidence>
<sequence>MSETKVNFFNKLKSTVINKSNSVPDITGHIIGNFSVERKMDIPSGEADIYLCSNINLNSDDKFILKYYRRENAVKQEVIDKIRSVDSPYVAPISDYGEYNGHQYTIRPYYKMPALSDVLTAGTRFSEEELRVFIIPSVIEGLRAIHDADILHRDLKPGNLIPDDNGKHIVLIDFGISSHADGKTFVMTQPGMTPFYAAPEAIQGIFHRETDYYALGITIFELFTGYTPFQNPGMSGEESAKLAAISKIEFPDDFPENLRKLVLGLTYKDISHRNEMDNPNRRWGYDEVKRWLNGENVPIPGETTGTGLTESTTAPTFQPYRFNGKTYTEEKELLLSMLKQPEEALKDLGRGILSHHYYIIDEEKGKLCSSAEERISKNNTDNRRHLYALIYSLRPDITEIMFNGRMLNGLEEVGKAIIDAVIEEAATTGNLQNKKSDIIDPVKQFALSGIPEDYSSMVLKSTELAKIFENVRKIWSEEQNINSDTELALILGYSICNDRRLPVNGKVYDSPEAFRLEMKHLAGKNRQAYMDFTQNAKEDLQFFEEKHPDTESRTIIAEALADSKWAIFGDNEYIFKSGLDFENFIDKLVREEKPYELQSLFNRYKTPLKDVSKKVWNTDSGTKLEKIVSGFILIGEYLFTGKKACLDFLNGVLERGQKEPAYLLGFIKVHKESLDNVAKSFPEIKEAVSELYASGENVIALNEHLFHGIQEFKAFIDTVLFHGRKDPGYIVEFMRRHNKALQSLENKNGINSIIDPLNKAFAELISFDNKVFSSIEDFNAYIENIIQQGKNNPRFLVNFTKKLRQEITELRNSDSRCQEALNKLMYVRNHVFSFDEYVFPTLTEFRTFIENILQKGQQDPAYLKRFIKVHEKALAILNGVASISTIVKQVMDAGNEVIELDEYTFHDADDFKKFVNGIQGENNEGTLQMANFAKEHHDTLTQIECCSSVATQVKTLLKTENSKENEKAISVNGVKYTPITIKKGDIIKFGNYPQDNNGSKTPIEWLVLDVNGNEAFLISRYTLDCKQYHEGEQITWEDCSLRKWLNSDFLKSAFSEDEASSILVSTVKNDNNSVYSTRGGNDTKDHVFCLSIAEAEQYFSSDEDRECKPTAYARKQGVYVDNGCCYWWLRSPGNAQESATVVCADGSLRLGGNSINYVTGAVRPALKIICDEKQEWWQREELERKQREELERKQREELERLQREEQERKQREELERMQREELERMQREEQERKQREEQERKQREEQERLRAQAHAKFSAIIRNGIQKGMIIPFGSYTQDNDCFKTPIEWIVLDVKKTPLLNRVFAKNKLEVLLLSRYALDCIQYNSNQTNLTWEDCDLRKWLNSDFLKSAFSTEEAERILISEIENDDNPKFRTRGGENTKDRIFCLSIAEVKKYFSNDEDRTCKTTAYAREQGAYVNNGYCYWRLRSPGNCQSHASYVYSDGVLNLNGGKVDRVHIAVRPALRVICNL</sequence>
<feature type="region of interest" description="Disordered" evidence="6">
    <location>
        <begin position="1222"/>
        <end position="1248"/>
    </location>
</feature>
<dbReference type="CDD" id="cd14014">
    <property type="entry name" value="STKc_PknB_like"/>
    <property type="match status" value="1"/>
</dbReference>
<dbReference type="Pfam" id="PF19789">
    <property type="entry name" value="DUF6273"/>
    <property type="match status" value="2"/>
</dbReference>
<evidence type="ECO:0000313" key="8">
    <source>
        <dbReference type="EMBL" id="SFP76985.1"/>
    </source>
</evidence>
<evidence type="ECO:0000256" key="5">
    <source>
        <dbReference type="ARBA" id="ARBA00022840"/>
    </source>
</evidence>
<dbReference type="InterPro" id="IPR046240">
    <property type="entry name" value="DUF6273"/>
</dbReference>
<dbReference type="Pfam" id="PF00069">
    <property type="entry name" value="Pkinase"/>
    <property type="match status" value="1"/>
</dbReference>
<evidence type="ECO:0000256" key="2">
    <source>
        <dbReference type="ARBA" id="ARBA00022679"/>
    </source>
</evidence>
<dbReference type="PANTHER" id="PTHR24351">
    <property type="entry name" value="RIBOSOMAL PROTEIN S6 KINASE"/>
    <property type="match status" value="1"/>
</dbReference>
<dbReference type="InterPro" id="IPR000719">
    <property type="entry name" value="Prot_kinase_dom"/>
</dbReference>
<dbReference type="SUPFAM" id="SSF56112">
    <property type="entry name" value="Protein kinase-like (PK-like)"/>
    <property type="match status" value="1"/>
</dbReference>
<dbReference type="RefSeq" id="WP_093143803.1">
    <property type="nucleotide sequence ID" value="NZ_FOXF01000075.1"/>
</dbReference>
<evidence type="ECO:0000256" key="6">
    <source>
        <dbReference type="SAM" id="MobiDB-lite"/>
    </source>
</evidence>
<dbReference type="InterPro" id="IPR011009">
    <property type="entry name" value="Kinase-like_dom_sf"/>
</dbReference>
<dbReference type="PROSITE" id="PS50011">
    <property type="entry name" value="PROTEIN_KINASE_DOM"/>
    <property type="match status" value="1"/>
</dbReference>
<reference evidence="8 9" key="1">
    <citation type="submission" date="2016-10" db="EMBL/GenBank/DDBJ databases">
        <authorList>
            <person name="Varghese N."/>
            <person name="Submissions S."/>
        </authorList>
    </citation>
    <scope>NUCLEOTIDE SEQUENCE [LARGE SCALE GENOMIC DNA]</scope>
    <source>
        <strain evidence="8 9">DSM 1361</strain>
    </source>
</reference>
<organism evidence="8 9">
    <name type="scientific">Ruminobacter amylophilus</name>
    <dbReference type="NCBI Taxonomy" id="867"/>
    <lineage>
        <taxon>Bacteria</taxon>
        <taxon>Pseudomonadati</taxon>
        <taxon>Pseudomonadota</taxon>
        <taxon>Gammaproteobacteria</taxon>
        <taxon>Aeromonadales</taxon>
        <taxon>Succinivibrionaceae</taxon>
        <taxon>Ruminobacter</taxon>
    </lineage>
</organism>
<protein>
    <submittedName>
        <fullName evidence="8">Serine/threonine protein kinase</fullName>
    </submittedName>
</protein>
<dbReference type="GO" id="GO:0005524">
    <property type="term" value="F:ATP binding"/>
    <property type="evidence" value="ECO:0007669"/>
    <property type="project" value="UniProtKB-KW"/>
</dbReference>
<dbReference type="Gene3D" id="1.10.510.10">
    <property type="entry name" value="Transferase(Phosphotransferase) domain 1"/>
    <property type="match status" value="1"/>
</dbReference>
<name>A0A662ZLU5_9GAMM</name>
<keyword evidence="9" id="KW-1185">Reference proteome</keyword>
<evidence type="ECO:0000256" key="3">
    <source>
        <dbReference type="ARBA" id="ARBA00022741"/>
    </source>
</evidence>
<gene>
    <name evidence="8" type="ORF">SAMN02910344_02265</name>
</gene>